<evidence type="ECO:0000313" key="2">
    <source>
        <dbReference type="Proteomes" id="UP000070133"/>
    </source>
</evidence>
<gene>
    <name evidence="1" type="ORF">AC578_5980</name>
</gene>
<reference evidence="1 2" key="1">
    <citation type="submission" date="2015-07" db="EMBL/GenBank/DDBJ databases">
        <title>Comparative genomics of the Sigatoka disease complex on banana suggests a link between parallel evolutionary changes in Pseudocercospora fijiensis and Pseudocercospora eumusae and increased virulence on the banana host.</title>
        <authorList>
            <person name="Chang T.-C."/>
            <person name="Salvucci A."/>
            <person name="Crous P.W."/>
            <person name="Stergiopoulos I."/>
        </authorList>
    </citation>
    <scope>NUCLEOTIDE SEQUENCE [LARGE SCALE GENOMIC DNA]</scope>
    <source>
        <strain evidence="1 2">CBS 114824</strain>
    </source>
</reference>
<organism evidence="1 2">
    <name type="scientific">Pseudocercospora eumusae</name>
    <dbReference type="NCBI Taxonomy" id="321146"/>
    <lineage>
        <taxon>Eukaryota</taxon>
        <taxon>Fungi</taxon>
        <taxon>Dikarya</taxon>
        <taxon>Ascomycota</taxon>
        <taxon>Pezizomycotina</taxon>
        <taxon>Dothideomycetes</taxon>
        <taxon>Dothideomycetidae</taxon>
        <taxon>Mycosphaerellales</taxon>
        <taxon>Mycosphaerellaceae</taxon>
        <taxon>Pseudocercospora</taxon>
    </lineage>
</organism>
<dbReference type="EMBL" id="LFZN01000045">
    <property type="protein sequence ID" value="KXT02164.1"/>
    <property type="molecule type" value="Genomic_DNA"/>
</dbReference>
<keyword evidence="2" id="KW-1185">Reference proteome</keyword>
<name>A0A139HI57_9PEZI</name>
<protein>
    <submittedName>
        <fullName evidence="1">Uncharacterized protein</fullName>
    </submittedName>
</protein>
<dbReference type="Proteomes" id="UP000070133">
    <property type="component" value="Unassembled WGS sequence"/>
</dbReference>
<feature type="non-terminal residue" evidence="1">
    <location>
        <position position="119"/>
    </location>
</feature>
<comment type="caution">
    <text evidence="1">The sequence shown here is derived from an EMBL/GenBank/DDBJ whole genome shotgun (WGS) entry which is preliminary data.</text>
</comment>
<dbReference type="AlphaFoldDB" id="A0A139HI57"/>
<sequence>MGCDQLHVPTHLTKHIDYITSRVKMSAILKKRDFSKGEGWEGHSHIQPPTWHYPMPPAASGLHPELASITPPCWRALDGLPVGHVNDSVNTIGLHVYEQGDYFSSSSHISKYLAMFSPN</sequence>
<evidence type="ECO:0000313" key="1">
    <source>
        <dbReference type="EMBL" id="KXT02164.1"/>
    </source>
</evidence>
<accession>A0A139HI57</accession>
<proteinExistence type="predicted"/>